<organism evidence="2 3">
    <name type="scientific">Allacma fusca</name>
    <dbReference type="NCBI Taxonomy" id="39272"/>
    <lineage>
        <taxon>Eukaryota</taxon>
        <taxon>Metazoa</taxon>
        <taxon>Ecdysozoa</taxon>
        <taxon>Arthropoda</taxon>
        <taxon>Hexapoda</taxon>
        <taxon>Collembola</taxon>
        <taxon>Symphypleona</taxon>
        <taxon>Sminthuridae</taxon>
        <taxon>Allacma</taxon>
    </lineage>
</organism>
<evidence type="ECO:0000256" key="1">
    <source>
        <dbReference type="SAM" id="MobiDB-lite"/>
    </source>
</evidence>
<comment type="caution">
    <text evidence="2">The sequence shown here is derived from an EMBL/GenBank/DDBJ whole genome shotgun (WGS) entry which is preliminary data.</text>
</comment>
<sequence>MFALVEFLGGKKPGESTPCEMVHILWLNAEQTSCFWPGNSSYASTFKKGSTPGTKWKECLPINIKFAHADLKMVLSKRDHYLVHSDLDYLSQETLTRRTTPRVNDRNESESSESDLDQGGRPSNLPIAPLIDKNVLSFDSGPILDINIHNLLATSELTSSVKQSYGCSLGTYGDMGFILQLVDEASRDVKTLKLSSATVCTNLLMVAHTFRRRQNLIWRVATDICLQIRNISITESNQYP</sequence>
<dbReference type="EMBL" id="CAJVCH010368466">
    <property type="protein sequence ID" value="CAG7816373.1"/>
    <property type="molecule type" value="Genomic_DNA"/>
</dbReference>
<evidence type="ECO:0000313" key="2">
    <source>
        <dbReference type="EMBL" id="CAG7816373.1"/>
    </source>
</evidence>
<feature type="region of interest" description="Disordered" evidence="1">
    <location>
        <begin position="97"/>
        <end position="123"/>
    </location>
</feature>
<protein>
    <submittedName>
        <fullName evidence="2">Uncharacterized protein</fullName>
    </submittedName>
</protein>
<evidence type="ECO:0000313" key="3">
    <source>
        <dbReference type="Proteomes" id="UP000708208"/>
    </source>
</evidence>
<reference evidence="2" key="1">
    <citation type="submission" date="2021-06" db="EMBL/GenBank/DDBJ databases">
        <authorList>
            <person name="Hodson N. C."/>
            <person name="Mongue J. A."/>
            <person name="Jaron S. K."/>
        </authorList>
    </citation>
    <scope>NUCLEOTIDE SEQUENCE</scope>
</reference>
<proteinExistence type="predicted"/>
<name>A0A8J2PCL1_9HEXA</name>
<accession>A0A8J2PCL1</accession>
<gene>
    <name evidence="2" type="ORF">AFUS01_LOCUS26996</name>
</gene>
<dbReference type="AlphaFoldDB" id="A0A8J2PCL1"/>
<dbReference type="OrthoDB" id="6776294at2759"/>
<dbReference type="Proteomes" id="UP000708208">
    <property type="component" value="Unassembled WGS sequence"/>
</dbReference>
<keyword evidence="3" id="KW-1185">Reference proteome</keyword>